<feature type="compositionally biased region" description="Basic and acidic residues" evidence="1">
    <location>
        <begin position="69"/>
        <end position="87"/>
    </location>
</feature>
<dbReference type="AlphaFoldDB" id="A0AAJ7C7K5"/>
<feature type="region of interest" description="Disordered" evidence="1">
    <location>
        <begin position="60"/>
        <end position="140"/>
    </location>
</feature>
<dbReference type="Proteomes" id="UP000694920">
    <property type="component" value="Unplaced"/>
</dbReference>
<feature type="compositionally biased region" description="Basic residues" evidence="1">
    <location>
        <begin position="205"/>
        <end position="214"/>
    </location>
</feature>
<gene>
    <name evidence="3" type="primary">LOC107271452</name>
</gene>
<name>A0AAJ7C7K5_CEPCN</name>
<feature type="region of interest" description="Disordered" evidence="1">
    <location>
        <begin position="164"/>
        <end position="228"/>
    </location>
</feature>
<dbReference type="RefSeq" id="XP_015602960.1">
    <property type="nucleotide sequence ID" value="XM_015747474.2"/>
</dbReference>
<organism evidence="2 3">
    <name type="scientific">Cephus cinctus</name>
    <name type="common">Wheat stem sawfly</name>
    <dbReference type="NCBI Taxonomy" id="211228"/>
    <lineage>
        <taxon>Eukaryota</taxon>
        <taxon>Metazoa</taxon>
        <taxon>Ecdysozoa</taxon>
        <taxon>Arthropoda</taxon>
        <taxon>Hexapoda</taxon>
        <taxon>Insecta</taxon>
        <taxon>Pterygota</taxon>
        <taxon>Neoptera</taxon>
        <taxon>Endopterygota</taxon>
        <taxon>Hymenoptera</taxon>
        <taxon>Cephoidea</taxon>
        <taxon>Cephidae</taxon>
        <taxon>Cephus</taxon>
    </lineage>
</organism>
<dbReference type="GeneID" id="107271452"/>
<evidence type="ECO:0000256" key="1">
    <source>
        <dbReference type="SAM" id="MobiDB-lite"/>
    </source>
</evidence>
<sequence length="228" mass="26397">MVVGKLISKIIQSMPTWEVTKYYGRVCIFQLKCLKYRMQTSEAWFNFKCKFMPGSLRDDAECEDPPPEETNKQFNDKSGKLGPHETQKGGTSKNQDYEPTKKAKSRTKMKLVPESFYKDQHQSRSVNKKHRATCDRERSTNNNSCTYKGCDISAVERGCRTAECKVSSNRKKQSSDKQSSCDRQQGQQEGKVICTQPRQEEQYSKKQKLKRSKKNPSTPEKKQKLNRN</sequence>
<dbReference type="KEGG" id="ccin:107271452"/>
<feature type="compositionally biased region" description="Basic and acidic residues" evidence="1">
    <location>
        <begin position="219"/>
        <end position="228"/>
    </location>
</feature>
<evidence type="ECO:0000313" key="2">
    <source>
        <dbReference type="Proteomes" id="UP000694920"/>
    </source>
</evidence>
<proteinExistence type="predicted"/>
<keyword evidence="2" id="KW-1185">Reference proteome</keyword>
<accession>A0AAJ7C7K5</accession>
<evidence type="ECO:0000313" key="3">
    <source>
        <dbReference type="RefSeq" id="XP_015602960.1"/>
    </source>
</evidence>
<reference evidence="3" key="1">
    <citation type="submission" date="2025-08" db="UniProtKB">
        <authorList>
            <consortium name="RefSeq"/>
        </authorList>
    </citation>
    <scope>IDENTIFICATION</scope>
</reference>
<protein>
    <submittedName>
        <fullName evidence="3">Uncharacterized protein LOC107271452</fullName>
    </submittedName>
</protein>
<feature type="compositionally biased region" description="Low complexity" evidence="1">
    <location>
        <begin position="176"/>
        <end position="185"/>
    </location>
</feature>